<dbReference type="EMBL" id="OY660870">
    <property type="protein sequence ID" value="CAJ1059419.1"/>
    <property type="molecule type" value="Genomic_DNA"/>
</dbReference>
<accession>A0AAV1FEH1</accession>
<feature type="region of interest" description="Disordered" evidence="1">
    <location>
        <begin position="75"/>
        <end position="103"/>
    </location>
</feature>
<feature type="region of interest" description="Disordered" evidence="1">
    <location>
        <begin position="1"/>
        <end position="21"/>
    </location>
</feature>
<keyword evidence="4" id="KW-1185">Reference proteome</keyword>
<keyword evidence="2" id="KW-1133">Transmembrane helix</keyword>
<feature type="transmembrane region" description="Helical" evidence="2">
    <location>
        <begin position="148"/>
        <end position="177"/>
    </location>
</feature>
<name>A0AAV1FEH1_XYRNO</name>
<evidence type="ECO:0000313" key="3">
    <source>
        <dbReference type="EMBL" id="CAJ1059419.1"/>
    </source>
</evidence>
<organism evidence="3 4">
    <name type="scientific">Xyrichtys novacula</name>
    <name type="common">Pearly razorfish</name>
    <name type="synonym">Hemipteronotus novacula</name>
    <dbReference type="NCBI Taxonomy" id="13765"/>
    <lineage>
        <taxon>Eukaryota</taxon>
        <taxon>Metazoa</taxon>
        <taxon>Chordata</taxon>
        <taxon>Craniata</taxon>
        <taxon>Vertebrata</taxon>
        <taxon>Euteleostomi</taxon>
        <taxon>Actinopterygii</taxon>
        <taxon>Neopterygii</taxon>
        <taxon>Teleostei</taxon>
        <taxon>Neoteleostei</taxon>
        <taxon>Acanthomorphata</taxon>
        <taxon>Eupercaria</taxon>
        <taxon>Labriformes</taxon>
        <taxon>Labridae</taxon>
        <taxon>Xyrichtys</taxon>
    </lineage>
</organism>
<sequence length="192" mass="21940">MAVESQLPPDRNRSSVKRSTSQLSPSLITYLPVFQVGTLMLSTTGKTLHQEFYCFIPGSGIRNHAFIHYRRPGQQKPYERCRDRRSPRAGVARQTGQHERRRRSLEVQHLNSETHQHLGANMATNDTFTDILLKGWTKLTEATHAEQMAFFGVILFVAAVLLFCMATCVHCCCCWCYKPKHHTARVLPLLSR</sequence>
<dbReference type="Proteomes" id="UP001178508">
    <property type="component" value="Chromosome 7"/>
</dbReference>
<protein>
    <submittedName>
        <fullName evidence="3">Uncharacterized protein</fullName>
    </submittedName>
</protein>
<evidence type="ECO:0000313" key="4">
    <source>
        <dbReference type="Proteomes" id="UP001178508"/>
    </source>
</evidence>
<evidence type="ECO:0000256" key="1">
    <source>
        <dbReference type="SAM" id="MobiDB-lite"/>
    </source>
</evidence>
<keyword evidence="2" id="KW-0472">Membrane</keyword>
<evidence type="ECO:0000256" key="2">
    <source>
        <dbReference type="SAM" id="Phobius"/>
    </source>
</evidence>
<gene>
    <name evidence="3" type="ORF">XNOV1_A035238</name>
</gene>
<proteinExistence type="predicted"/>
<keyword evidence="2" id="KW-0812">Transmembrane</keyword>
<dbReference type="AlphaFoldDB" id="A0AAV1FEH1"/>
<reference evidence="3" key="1">
    <citation type="submission" date="2023-08" db="EMBL/GenBank/DDBJ databases">
        <authorList>
            <person name="Alioto T."/>
            <person name="Alioto T."/>
            <person name="Gomez Garrido J."/>
        </authorList>
    </citation>
    <scope>NUCLEOTIDE SEQUENCE</scope>
</reference>
<feature type="compositionally biased region" description="Basic and acidic residues" evidence="1">
    <location>
        <begin position="77"/>
        <end position="86"/>
    </location>
</feature>